<name>A0A1L9TMR1_9EURO</name>
<dbReference type="STRING" id="1036612.A0A1L9TMR1"/>
<gene>
    <name evidence="1" type="ORF">ASPSYDRAFT_87283</name>
</gene>
<dbReference type="OrthoDB" id="3350591at2759"/>
<proteinExistence type="predicted"/>
<dbReference type="InterPro" id="IPR022085">
    <property type="entry name" value="OpdG"/>
</dbReference>
<dbReference type="AlphaFoldDB" id="A0A1L9TMR1"/>
<protein>
    <submittedName>
        <fullName evidence="1">Uncharacterized protein</fullName>
    </submittedName>
</protein>
<dbReference type="GeneID" id="63767883"/>
<dbReference type="EMBL" id="KV878584">
    <property type="protein sequence ID" value="OJJ60705.1"/>
    <property type="molecule type" value="Genomic_DNA"/>
</dbReference>
<reference evidence="2" key="1">
    <citation type="journal article" date="2017" name="Genome Biol.">
        <title>Comparative genomics reveals high biological diversity and specific adaptations in the industrially and medically important fungal genus Aspergillus.</title>
        <authorList>
            <person name="de Vries R.P."/>
            <person name="Riley R."/>
            <person name="Wiebenga A."/>
            <person name="Aguilar-Osorio G."/>
            <person name="Amillis S."/>
            <person name="Uchima C.A."/>
            <person name="Anderluh G."/>
            <person name="Asadollahi M."/>
            <person name="Askin M."/>
            <person name="Barry K."/>
            <person name="Battaglia E."/>
            <person name="Bayram O."/>
            <person name="Benocci T."/>
            <person name="Braus-Stromeyer S.A."/>
            <person name="Caldana C."/>
            <person name="Canovas D."/>
            <person name="Cerqueira G.C."/>
            <person name="Chen F."/>
            <person name="Chen W."/>
            <person name="Choi C."/>
            <person name="Clum A."/>
            <person name="Dos Santos R.A."/>
            <person name="Damasio A.R."/>
            <person name="Diallinas G."/>
            <person name="Emri T."/>
            <person name="Fekete E."/>
            <person name="Flipphi M."/>
            <person name="Freyberg S."/>
            <person name="Gallo A."/>
            <person name="Gournas C."/>
            <person name="Habgood R."/>
            <person name="Hainaut M."/>
            <person name="Harispe M.L."/>
            <person name="Henrissat B."/>
            <person name="Hilden K.S."/>
            <person name="Hope R."/>
            <person name="Hossain A."/>
            <person name="Karabika E."/>
            <person name="Karaffa L."/>
            <person name="Karanyi Z."/>
            <person name="Krasevec N."/>
            <person name="Kuo A."/>
            <person name="Kusch H."/>
            <person name="LaButti K."/>
            <person name="Lagendijk E.L."/>
            <person name="Lapidus A."/>
            <person name="Levasseur A."/>
            <person name="Lindquist E."/>
            <person name="Lipzen A."/>
            <person name="Logrieco A.F."/>
            <person name="MacCabe A."/>
            <person name="Maekelae M.R."/>
            <person name="Malavazi I."/>
            <person name="Melin P."/>
            <person name="Meyer V."/>
            <person name="Mielnichuk N."/>
            <person name="Miskei M."/>
            <person name="Molnar A.P."/>
            <person name="Mule G."/>
            <person name="Ngan C.Y."/>
            <person name="Orejas M."/>
            <person name="Orosz E."/>
            <person name="Ouedraogo J.P."/>
            <person name="Overkamp K.M."/>
            <person name="Park H.-S."/>
            <person name="Perrone G."/>
            <person name="Piumi F."/>
            <person name="Punt P.J."/>
            <person name="Ram A.F."/>
            <person name="Ramon A."/>
            <person name="Rauscher S."/>
            <person name="Record E."/>
            <person name="Riano-Pachon D.M."/>
            <person name="Robert V."/>
            <person name="Roehrig J."/>
            <person name="Ruller R."/>
            <person name="Salamov A."/>
            <person name="Salih N.S."/>
            <person name="Samson R.A."/>
            <person name="Sandor E."/>
            <person name="Sanguinetti M."/>
            <person name="Schuetze T."/>
            <person name="Sepcic K."/>
            <person name="Shelest E."/>
            <person name="Sherlock G."/>
            <person name="Sophianopoulou V."/>
            <person name="Squina F.M."/>
            <person name="Sun H."/>
            <person name="Susca A."/>
            <person name="Todd R.B."/>
            <person name="Tsang A."/>
            <person name="Unkles S.E."/>
            <person name="van de Wiele N."/>
            <person name="van Rossen-Uffink D."/>
            <person name="Oliveira J.V."/>
            <person name="Vesth T.C."/>
            <person name="Visser J."/>
            <person name="Yu J.-H."/>
            <person name="Zhou M."/>
            <person name="Andersen M.R."/>
            <person name="Archer D.B."/>
            <person name="Baker S.E."/>
            <person name="Benoit I."/>
            <person name="Brakhage A.A."/>
            <person name="Braus G.H."/>
            <person name="Fischer R."/>
            <person name="Frisvad J.C."/>
            <person name="Goldman G.H."/>
            <person name="Houbraken J."/>
            <person name="Oakley B."/>
            <person name="Pocsi I."/>
            <person name="Scazzocchio C."/>
            <person name="Seiboth B."/>
            <person name="vanKuyk P.A."/>
            <person name="Wortman J."/>
            <person name="Dyer P.S."/>
            <person name="Grigoriev I.V."/>
        </authorList>
    </citation>
    <scope>NUCLEOTIDE SEQUENCE [LARGE SCALE GENOMIC DNA]</scope>
    <source>
        <strain evidence="2">CBS 593.65</strain>
    </source>
</reference>
<sequence length="210" mass="24187">MSDAPLSLEPIKGKRERDIENFTAQLWNLLFAAMQLVPREHLGHERAISLLDALCQVNEDLGYLIQDFWRWHFSFDEREWLNLTSFAARLLGSGLLDAENGVWDLELLASNQLRKLEGDDAQEELEGDLTLAEEWITHAGATIFQTARTNSHEANATSPGWFTRSRENVLSIEQWERWQRRLLEPAVDADGNLSSRCLMLAHKMELLERD</sequence>
<keyword evidence="2" id="KW-1185">Reference proteome</keyword>
<evidence type="ECO:0000313" key="1">
    <source>
        <dbReference type="EMBL" id="OJJ60705.1"/>
    </source>
</evidence>
<organism evidence="1 2">
    <name type="scientific">Aspergillus sydowii CBS 593.65</name>
    <dbReference type="NCBI Taxonomy" id="1036612"/>
    <lineage>
        <taxon>Eukaryota</taxon>
        <taxon>Fungi</taxon>
        <taxon>Dikarya</taxon>
        <taxon>Ascomycota</taxon>
        <taxon>Pezizomycotina</taxon>
        <taxon>Eurotiomycetes</taxon>
        <taxon>Eurotiomycetidae</taxon>
        <taxon>Eurotiales</taxon>
        <taxon>Aspergillaceae</taxon>
        <taxon>Aspergillus</taxon>
        <taxon>Aspergillus subgen. Nidulantes</taxon>
    </lineage>
</organism>
<evidence type="ECO:0000313" key="2">
    <source>
        <dbReference type="Proteomes" id="UP000184356"/>
    </source>
</evidence>
<dbReference type="Pfam" id="PF12311">
    <property type="entry name" value="DUF3632"/>
    <property type="match status" value="1"/>
</dbReference>
<accession>A0A1L9TMR1</accession>
<dbReference type="RefSeq" id="XP_040704511.1">
    <property type="nucleotide sequence ID" value="XM_040851810.1"/>
</dbReference>
<dbReference type="Proteomes" id="UP000184356">
    <property type="component" value="Unassembled WGS sequence"/>
</dbReference>
<dbReference type="VEuPathDB" id="FungiDB:ASPSYDRAFT_87283"/>